<dbReference type="NCBIfam" id="TIGR02481">
    <property type="entry name" value="hemeryth_dom"/>
    <property type="match status" value="1"/>
</dbReference>
<feature type="binding site" evidence="4">
    <location>
        <position position="116"/>
    </location>
    <ligand>
        <name>Fe cation</name>
        <dbReference type="ChEBI" id="CHEBI:24875"/>
        <label>1</label>
    </ligand>
</feature>
<dbReference type="NCBIfam" id="TIGR00058">
    <property type="entry name" value="Hemerythrin"/>
    <property type="match status" value="1"/>
</dbReference>
<dbReference type="KEGG" id="lak:106175615"/>
<dbReference type="PANTHER" id="PTHR37164">
    <property type="entry name" value="BACTERIOHEMERYTHRIN"/>
    <property type="match status" value="1"/>
</dbReference>
<accession>A0A1S3JRW0</accession>
<evidence type="ECO:0000259" key="5">
    <source>
        <dbReference type="Pfam" id="PF01814"/>
    </source>
</evidence>
<dbReference type="PRINTS" id="PR00186">
    <property type="entry name" value="HEMERYTHRIN"/>
</dbReference>
<dbReference type="InterPro" id="IPR002063">
    <property type="entry name" value="Haemerythrin"/>
</dbReference>
<evidence type="ECO:0000256" key="2">
    <source>
        <dbReference type="ARBA" id="ARBA00022723"/>
    </source>
</evidence>
<dbReference type="OrthoDB" id="10249344at2759"/>
<reference evidence="7" key="1">
    <citation type="submission" date="2025-08" db="UniProtKB">
        <authorList>
            <consortium name="RefSeq"/>
        </authorList>
    </citation>
    <scope>IDENTIFICATION</scope>
    <source>
        <tissue evidence="7">Gonads</tissue>
    </source>
</reference>
<dbReference type="PIRSF" id="PIRSF002033">
    <property type="entry name" value="Hemerythrin"/>
    <property type="match status" value="1"/>
</dbReference>
<dbReference type="InterPro" id="IPR016131">
    <property type="entry name" value="Haemerythrin_Fe_BS"/>
</dbReference>
<keyword evidence="2 4" id="KW-0479">Metal-binding</keyword>
<organism evidence="6 7">
    <name type="scientific">Lingula anatina</name>
    <name type="common">Brachiopod</name>
    <name type="synonym">Lingula unguis</name>
    <dbReference type="NCBI Taxonomy" id="7574"/>
    <lineage>
        <taxon>Eukaryota</taxon>
        <taxon>Metazoa</taxon>
        <taxon>Spiralia</taxon>
        <taxon>Lophotrochozoa</taxon>
        <taxon>Brachiopoda</taxon>
        <taxon>Linguliformea</taxon>
        <taxon>Lingulata</taxon>
        <taxon>Lingulida</taxon>
        <taxon>Linguloidea</taxon>
        <taxon>Lingulidae</taxon>
        <taxon>Lingula</taxon>
    </lineage>
</organism>
<evidence type="ECO:0000313" key="6">
    <source>
        <dbReference type="Proteomes" id="UP000085678"/>
    </source>
</evidence>
<dbReference type="Pfam" id="PF01814">
    <property type="entry name" value="Hemerythrin"/>
    <property type="match status" value="1"/>
</dbReference>
<feature type="binding site" evidence="4">
    <location>
        <position position="63"/>
    </location>
    <ligand>
        <name>Fe cation</name>
        <dbReference type="ChEBI" id="CHEBI:24875"/>
        <label>1</label>
    </ligand>
</feature>
<comment type="similarity">
    <text evidence="1">Belongs to the hemerythrin family.</text>
</comment>
<evidence type="ECO:0000256" key="3">
    <source>
        <dbReference type="ARBA" id="ARBA00023004"/>
    </source>
</evidence>
<sequence length="123" mass="14455">MPPPGPHAMPEPYVWDRTFRTFYDKIDEQHMALFVGLFNVAESNLDEDVELAVKVFTKHFHDEEEMMKAANYENYEEHVKIHKAFLDDMKLWQSPVAGSTIAIAKDWLVNHIKIQDFKYKGKL</sequence>
<protein>
    <submittedName>
        <fullName evidence="7">Myohemerythrin</fullName>
    </submittedName>
</protein>
<dbReference type="InterPro" id="IPR012827">
    <property type="entry name" value="Hemerythrin_metal-bd"/>
</dbReference>
<feature type="binding site" evidence="4">
    <location>
        <position position="30"/>
    </location>
    <ligand>
        <name>Fe cation</name>
        <dbReference type="ChEBI" id="CHEBI:24875"/>
        <label>1</label>
    </ligand>
</feature>
<dbReference type="PROSITE" id="PS00550">
    <property type="entry name" value="HEMERYTHRINS"/>
    <property type="match status" value="1"/>
</dbReference>
<dbReference type="SUPFAM" id="SSF47188">
    <property type="entry name" value="Hemerythrin-like"/>
    <property type="match status" value="1"/>
</dbReference>
<dbReference type="CDD" id="cd12107">
    <property type="entry name" value="Hemerythrin"/>
    <property type="match status" value="1"/>
</dbReference>
<dbReference type="PANTHER" id="PTHR37164:SF1">
    <property type="entry name" value="BACTERIOHEMERYTHRIN"/>
    <property type="match status" value="1"/>
</dbReference>
<feature type="binding site" evidence="4">
    <location>
        <position position="59"/>
    </location>
    <ligand>
        <name>Fe cation</name>
        <dbReference type="ChEBI" id="CHEBI:24875"/>
        <label>1</label>
    </ligand>
</feature>
<evidence type="ECO:0000256" key="1">
    <source>
        <dbReference type="ARBA" id="ARBA00010587"/>
    </source>
</evidence>
<evidence type="ECO:0000256" key="4">
    <source>
        <dbReference type="PIRSR" id="PIRSR002033-1"/>
    </source>
</evidence>
<feature type="domain" description="Hemerythrin-like" evidence="5">
    <location>
        <begin position="22"/>
        <end position="122"/>
    </location>
</feature>
<dbReference type="GeneID" id="106175615"/>
<dbReference type="InParanoid" id="A0A1S3JRW0"/>
<dbReference type="InterPro" id="IPR035938">
    <property type="entry name" value="Hemerythrin-like_sf"/>
</dbReference>
<dbReference type="Proteomes" id="UP000085678">
    <property type="component" value="Unplaced"/>
</dbReference>
<feature type="binding site" evidence="4">
    <location>
        <position position="82"/>
    </location>
    <ligand>
        <name>Fe cation</name>
        <dbReference type="ChEBI" id="CHEBI:24875"/>
        <label>2</label>
    </ligand>
</feature>
<proteinExistence type="inferred from homology"/>
<evidence type="ECO:0000313" key="7">
    <source>
        <dbReference type="RefSeq" id="XP_013413158.1"/>
    </source>
</evidence>
<keyword evidence="3 4" id="KW-0408">Iron</keyword>
<dbReference type="AlphaFoldDB" id="A0A1S3JRW0"/>
<dbReference type="InterPro" id="IPR050669">
    <property type="entry name" value="Hemerythrin"/>
</dbReference>
<dbReference type="InterPro" id="IPR012312">
    <property type="entry name" value="Hemerythrin-like"/>
</dbReference>
<feature type="binding site" evidence="4">
    <location>
        <position position="111"/>
    </location>
    <ligand>
        <name>Fe cation</name>
        <dbReference type="ChEBI" id="CHEBI:24875"/>
        <label>2</label>
    </ligand>
</feature>
<dbReference type="RefSeq" id="XP_013413158.1">
    <property type="nucleotide sequence ID" value="XM_013557704.1"/>
</dbReference>
<dbReference type="GO" id="GO:0005506">
    <property type="term" value="F:iron ion binding"/>
    <property type="evidence" value="ECO:0007669"/>
    <property type="project" value="InterPro"/>
</dbReference>
<keyword evidence="6" id="KW-1185">Reference proteome</keyword>
<dbReference type="Gene3D" id="1.20.120.50">
    <property type="entry name" value="Hemerythrin-like"/>
    <property type="match status" value="1"/>
</dbReference>
<name>A0A1S3JRW0_LINAN</name>
<feature type="binding site" evidence="4">
    <location>
        <position position="116"/>
    </location>
    <ligand>
        <name>Fe cation</name>
        <dbReference type="ChEBI" id="CHEBI:24875"/>
        <label>2</label>
    </ligand>
</feature>
<feature type="binding site" evidence="4">
    <location>
        <position position="63"/>
    </location>
    <ligand>
        <name>Fe cation</name>
        <dbReference type="ChEBI" id="CHEBI:24875"/>
        <label>2</label>
    </ligand>
</feature>
<gene>
    <name evidence="7" type="primary">LOC106175615</name>
</gene>
<feature type="binding site" evidence="4">
    <location>
        <position position="78"/>
    </location>
    <ligand>
        <name>Fe cation</name>
        <dbReference type="ChEBI" id="CHEBI:24875"/>
        <label>2</label>
    </ligand>
</feature>